<evidence type="ECO:0000256" key="3">
    <source>
        <dbReference type="ARBA" id="ARBA00022692"/>
    </source>
</evidence>
<evidence type="ECO:0000256" key="1">
    <source>
        <dbReference type="ARBA" id="ARBA00004651"/>
    </source>
</evidence>
<protein>
    <submittedName>
        <fullName evidence="9">Wzz/FepE/Etk N-terminal domain-containing protein</fullName>
    </submittedName>
</protein>
<dbReference type="PANTHER" id="PTHR32309">
    <property type="entry name" value="TYROSINE-PROTEIN KINASE"/>
    <property type="match status" value="1"/>
</dbReference>
<proteinExistence type="predicted"/>
<dbReference type="SUPFAM" id="SSF52540">
    <property type="entry name" value="P-loop containing nucleoside triphosphate hydrolases"/>
    <property type="match status" value="1"/>
</dbReference>
<dbReference type="Proteomes" id="UP001477870">
    <property type="component" value="Unassembled WGS sequence"/>
</dbReference>
<feature type="domain" description="Polysaccharide chain length determinant N-terminal" evidence="8">
    <location>
        <begin position="11"/>
        <end position="105"/>
    </location>
</feature>
<name>A0ABU9T487_9HYPH</name>
<evidence type="ECO:0000256" key="7">
    <source>
        <dbReference type="SAM" id="Phobius"/>
    </source>
</evidence>
<reference evidence="9 10" key="1">
    <citation type="submission" date="2024-03" db="EMBL/GenBank/DDBJ databases">
        <title>Community enrichment and isolation of bacterial strains for fucoidan degradation.</title>
        <authorList>
            <person name="Sichert A."/>
        </authorList>
    </citation>
    <scope>NUCLEOTIDE SEQUENCE [LARGE SCALE GENOMIC DNA]</scope>
    <source>
        <strain evidence="9 10">AS62</strain>
    </source>
</reference>
<keyword evidence="5 7" id="KW-0472">Membrane</keyword>
<keyword evidence="6" id="KW-0175">Coiled coil</keyword>
<evidence type="ECO:0000259" key="8">
    <source>
        <dbReference type="Pfam" id="PF02706"/>
    </source>
</evidence>
<feature type="coiled-coil region" evidence="6">
    <location>
        <begin position="202"/>
        <end position="229"/>
    </location>
</feature>
<keyword evidence="4 7" id="KW-1133">Transmembrane helix</keyword>
<dbReference type="InterPro" id="IPR027417">
    <property type="entry name" value="P-loop_NTPase"/>
</dbReference>
<accession>A0ABU9T487</accession>
<dbReference type="InterPro" id="IPR003856">
    <property type="entry name" value="LPS_length_determ_N"/>
</dbReference>
<sequence length="710" mass="76983">MSDQVQSRDADIDMGRLFGAIWRDKFRIIIIALILTAVVFGLLSMVSPKYKADTRVLLDLNESVYTRPSAENQPADQPIIDAEGVASQIEIIRSSDLLLKVAEELKLGDRGEFDSTRNISALKEGLITFGLAADPRELPAEQRVLKAMRDRLEVYSAEPARVVVIEFESSDPELAKAVPNAIAKAYVSLESQSQRDTSGQAADFLASEIAQLQRSLFEAETRVEDFRASNDLFQSENDSTLATQQLGELASELSRVRAERSSVEARVLSVERALESGAALDTLPDVISSPLIERLSEQQVRLNAQIADLSTTLLPEHPRIKALRSQINDLNEQVREQAERVLQGLRNEASINREREQDLISALNEQKAATSQVSGQEVELRALEREAASQRALLESYSLRFREAKSRGEREDVPAKARIISPALTPIEAAFPKMVPLLGATFVGSLIIMVLVTLMSELFSGRALVPVTTPRERTDEDNVVAMPVANNVPKSTAAVYQKREEHVPEAAANIANDNFSVASLASQLIEKGAGRAIIVSPEGDAGSMCSVSLVRHLADEGLRVVLVDLTGTAASSQHMLADFTLPGITELLASQAPYSDVIHCDAATRAHIIPTGNADAVLAMRAIDRLPMIMDALSSAYDLVVVDCGPTDASGLKRLTTPESEIVISMVEPDSNQVVAAAEDLVAGGYEDVLIVTSGNVDAPLPPTSNRYHA</sequence>
<feature type="coiled-coil region" evidence="6">
    <location>
        <begin position="292"/>
        <end position="400"/>
    </location>
</feature>
<evidence type="ECO:0000313" key="10">
    <source>
        <dbReference type="Proteomes" id="UP001477870"/>
    </source>
</evidence>
<evidence type="ECO:0000256" key="6">
    <source>
        <dbReference type="SAM" id="Coils"/>
    </source>
</evidence>
<dbReference type="PANTHER" id="PTHR32309:SF13">
    <property type="entry name" value="FERRIC ENTEROBACTIN TRANSPORT PROTEIN FEPE"/>
    <property type="match status" value="1"/>
</dbReference>
<evidence type="ECO:0000256" key="4">
    <source>
        <dbReference type="ARBA" id="ARBA00022989"/>
    </source>
</evidence>
<dbReference type="EMBL" id="JBBMQO010000002">
    <property type="protein sequence ID" value="MEM5500630.1"/>
    <property type="molecule type" value="Genomic_DNA"/>
</dbReference>
<dbReference type="Gene3D" id="3.40.50.300">
    <property type="entry name" value="P-loop containing nucleotide triphosphate hydrolases"/>
    <property type="match status" value="1"/>
</dbReference>
<keyword evidence="10" id="KW-1185">Reference proteome</keyword>
<dbReference type="Pfam" id="PF02706">
    <property type="entry name" value="Wzz"/>
    <property type="match status" value="1"/>
</dbReference>
<feature type="transmembrane region" description="Helical" evidence="7">
    <location>
        <begin position="26"/>
        <end position="46"/>
    </location>
</feature>
<evidence type="ECO:0000313" key="9">
    <source>
        <dbReference type="EMBL" id="MEM5500630.1"/>
    </source>
</evidence>
<dbReference type="RefSeq" id="WP_342846931.1">
    <property type="nucleotide sequence ID" value="NZ_JBBMQO010000002.1"/>
</dbReference>
<dbReference type="InterPro" id="IPR050445">
    <property type="entry name" value="Bact_polysacc_biosynth/exp"/>
</dbReference>
<comment type="subcellular location">
    <subcellularLocation>
        <location evidence="1">Cell membrane</location>
        <topology evidence="1">Multi-pass membrane protein</topology>
    </subcellularLocation>
</comment>
<evidence type="ECO:0000256" key="2">
    <source>
        <dbReference type="ARBA" id="ARBA00022475"/>
    </source>
</evidence>
<keyword evidence="2" id="KW-1003">Cell membrane</keyword>
<comment type="caution">
    <text evidence="9">The sequence shown here is derived from an EMBL/GenBank/DDBJ whole genome shotgun (WGS) entry which is preliminary data.</text>
</comment>
<evidence type="ECO:0000256" key="5">
    <source>
        <dbReference type="ARBA" id="ARBA00023136"/>
    </source>
</evidence>
<gene>
    <name evidence="9" type="ORF">WNY59_03405</name>
</gene>
<organism evidence="9 10">
    <name type="scientific">Ahrensia kielensis</name>
    <dbReference type="NCBI Taxonomy" id="76980"/>
    <lineage>
        <taxon>Bacteria</taxon>
        <taxon>Pseudomonadati</taxon>
        <taxon>Pseudomonadota</taxon>
        <taxon>Alphaproteobacteria</taxon>
        <taxon>Hyphomicrobiales</taxon>
        <taxon>Ahrensiaceae</taxon>
        <taxon>Ahrensia</taxon>
    </lineage>
</organism>
<keyword evidence="3 7" id="KW-0812">Transmembrane</keyword>